<dbReference type="EMBL" id="AZJT01000064">
    <property type="protein sequence ID" value="ETW88403.1"/>
    <property type="molecule type" value="Genomic_DNA"/>
</dbReference>
<dbReference type="HOGENOM" id="CLU_2095440_0_0_9"/>
<comment type="caution">
    <text evidence="2">The sequence shown here is derived from an EMBL/GenBank/DDBJ whole genome shotgun (WGS) entry which is preliminary data.</text>
</comment>
<name>A0A0E2Q256_STRTR</name>
<gene>
    <name evidence="2" type="ORF">X841_09125</name>
</gene>
<evidence type="ECO:0000313" key="3">
    <source>
        <dbReference type="Proteomes" id="UP000024559"/>
    </source>
</evidence>
<dbReference type="Proteomes" id="UP000024559">
    <property type="component" value="Chromosome"/>
</dbReference>
<dbReference type="PATRIC" id="fig|1433289.7.peg.1887"/>
<keyword evidence="1" id="KW-1133">Transmembrane helix</keyword>
<keyword evidence="1" id="KW-0812">Transmembrane</keyword>
<evidence type="ECO:0000313" key="2">
    <source>
        <dbReference type="EMBL" id="ETW88403.1"/>
    </source>
</evidence>
<organism evidence="2 3">
    <name type="scientific">Streptococcus thermophilus M17PTZA496</name>
    <dbReference type="NCBI Taxonomy" id="1433289"/>
    <lineage>
        <taxon>Bacteria</taxon>
        <taxon>Bacillati</taxon>
        <taxon>Bacillota</taxon>
        <taxon>Bacilli</taxon>
        <taxon>Lactobacillales</taxon>
        <taxon>Streptococcaceae</taxon>
        <taxon>Streptococcus</taxon>
    </lineage>
</organism>
<accession>A0A0E2Q256</accession>
<protein>
    <submittedName>
        <fullName evidence="2">Ribonuclease</fullName>
    </submittedName>
</protein>
<dbReference type="RefSeq" id="WP_084829047.1">
    <property type="nucleotide sequence ID" value="NZ_CM002372.1"/>
</dbReference>
<evidence type="ECO:0000256" key="1">
    <source>
        <dbReference type="SAM" id="Phobius"/>
    </source>
</evidence>
<keyword evidence="1" id="KW-0472">Membrane</keyword>
<reference evidence="3" key="1">
    <citation type="submission" date="2013-12" db="EMBL/GenBank/DDBJ databases">
        <title>Genome sequences of Streptococcus thermophilus strains MTH17CL396 and M17PTZA496 isolated from Fontina cheese in Valle d'Aosta region (Italy).</title>
        <authorList>
            <person name="Treu L."/>
            <person name="Giacomini A."/>
            <person name="Corich V."/>
            <person name="Vendramin V."/>
            <person name="Bovo B."/>
        </authorList>
    </citation>
    <scope>NUCLEOTIDE SEQUENCE [LARGE SCALE GENOMIC DNA]</scope>
    <source>
        <strain evidence="3">M17PTZA496</strain>
    </source>
</reference>
<dbReference type="AlphaFoldDB" id="A0A0E2Q256"/>
<sequence>MDLFWPMFFLMAIMVIIMIFATISEVINKVGNIAKWLGLGAIAGNVINNKINSDTAIKQGRTWRKSRKHRNNGFLDDFEEFVSPSYESDEKHDLSDDESFREYQEFKKWKATEKGN</sequence>
<feature type="transmembrane region" description="Helical" evidence="1">
    <location>
        <begin position="6"/>
        <end position="27"/>
    </location>
</feature>
<proteinExistence type="predicted"/>